<comment type="caution">
    <text evidence="2">The sequence shown here is derived from an EMBL/GenBank/DDBJ whole genome shotgun (WGS) entry which is preliminary data.</text>
</comment>
<evidence type="ECO:0000313" key="3">
    <source>
        <dbReference type="Proteomes" id="UP000003900"/>
    </source>
</evidence>
<evidence type="ECO:0000259" key="1">
    <source>
        <dbReference type="Pfam" id="PF13524"/>
    </source>
</evidence>
<dbReference type="OrthoDB" id="7019976at2"/>
<dbReference type="Proteomes" id="UP000003900">
    <property type="component" value="Unassembled WGS sequence"/>
</dbReference>
<keyword evidence="3" id="KW-1185">Reference proteome</keyword>
<sequence length="702" mass="83246">MNIDLIERRLQELLKEERSLRSKLDIRNIKYNKNEWAPSTSEVILNDHEIVIEGNETTHCYLSYLEKNNSFDIKPSTSIFPKLNLYNRLFVDFKGEVLGECDIKLFIITYSQGQKAETHWLDINNHGEIDINNVDDMRISLRIQGNGTILLDSITLKPLFDFFYNNTKNGENTTPRRKTRQLKVAMVVDEFTYESFKYECEAIYLSPNNWLETLQETEPDFFFCESAWSGKDPDTREWKGKVYSSINFKKENRTELLNIIRYCNENQITTVFWNKEDPTHFDDKVHNFVDTALKFDYIFTTSEECVVRYKEEYGHKKVYPLMFAVQPKHFNPIESYERTDDIVFSGSYYKQHPIRCEEMERIFDLIIQQDEQNLIVYNRQSENQDENHIFPERFKPYLRPRVPYTRLDKAYKGSKYAININTEVNSKTMFARRVFELIASNTLVISNYSKGLEWHFGELLFLLDVNNQEESKRVISKLKETNYHQHRLKALRYVLKNHTYEKRMEYILDIIGVNSERKESEVCMVIFSKNGNEIEGAISLFENQNFPNKKLLIVLTEENSIETARYVVNYASENIFLLDLHYFNKYNRSLEDVIDADYVSFMDTEFDYGSNYLSDMILNYTYLSNETVVTKKLECKPYTFVNEGLLHASIFPRSALKYYEFNINGEFIKRLFQCGYTVFNCDEFNVLYPEGKREINPVSINI</sequence>
<dbReference type="PATRIC" id="fig|1131935.3.peg.191"/>
<protein>
    <recommendedName>
        <fullName evidence="1">Spore protein YkvP/CgeB glycosyl transferase-like domain-containing protein</fullName>
    </recommendedName>
</protein>
<accession>H3S9M5</accession>
<proteinExistence type="predicted"/>
<dbReference type="EMBL" id="AHKH01000002">
    <property type="protein sequence ID" value="EHQ64143.1"/>
    <property type="molecule type" value="Genomic_DNA"/>
</dbReference>
<reference evidence="2 3" key="1">
    <citation type="journal article" date="2012" name="J. Bacteriol.">
        <title>Genome Sequence of the Pattern-Forming Social Bacterium Paenibacillus dendritiformis C454 Chiral Morphotype.</title>
        <authorList>
            <person name="Sirota-Madi A."/>
            <person name="Olender T."/>
            <person name="Helman Y."/>
            <person name="Brainis I."/>
            <person name="Finkelshtein A."/>
            <person name="Roth D."/>
            <person name="Hagai E."/>
            <person name="Leshkowitz D."/>
            <person name="Brodsky L."/>
            <person name="Galatenko V."/>
            <person name="Nikolaev V."/>
            <person name="Gutnick D.L."/>
            <person name="Lancet D."/>
            <person name="Ben-Jacob E."/>
        </authorList>
    </citation>
    <scope>NUCLEOTIDE SEQUENCE [LARGE SCALE GENOMIC DNA]</scope>
    <source>
        <strain evidence="2 3">C454</strain>
    </source>
</reference>
<dbReference type="Pfam" id="PF13524">
    <property type="entry name" value="Glyco_trans_1_2"/>
    <property type="match status" value="1"/>
</dbReference>
<organism evidence="2 3">
    <name type="scientific">Paenibacillus dendritiformis C454</name>
    <dbReference type="NCBI Taxonomy" id="1131935"/>
    <lineage>
        <taxon>Bacteria</taxon>
        <taxon>Bacillati</taxon>
        <taxon>Bacillota</taxon>
        <taxon>Bacilli</taxon>
        <taxon>Bacillales</taxon>
        <taxon>Paenibacillaceae</taxon>
        <taxon>Paenibacillus</taxon>
    </lineage>
</organism>
<dbReference type="AlphaFoldDB" id="H3S9M5"/>
<name>H3S9M5_9BACL</name>
<gene>
    <name evidence="2" type="ORF">PDENDC454_01020</name>
</gene>
<feature type="domain" description="Spore protein YkvP/CgeB glycosyl transferase-like" evidence="1">
    <location>
        <begin position="397"/>
        <end position="509"/>
    </location>
</feature>
<dbReference type="RefSeq" id="WP_006674714.1">
    <property type="nucleotide sequence ID" value="NZ_AHKH01000002.1"/>
</dbReference>
<dbReference type="STRING" id="1131935.PDENDC454_01020"/>
<dbReference type="InterPro" id="IPR055259">
    <property type="entry name" value="YkvP/CgeB_Glyco_trans-like"/>
</dbReference>
<evidence type="ECO:0000313" key="2">
    <source>
        <dbReference type="EMBL" id="EHQ64143.1"/>
    </source>
</evidence>